<evidence type="ECO:0000256" key="2">
    <source>
        <dbReference type="ARBA" id="ARBA00022448"/>
    </source>
</evidence>
<dbReference type="SUPFAM" id="SSF161098">
    <property type="entry name" value="MetI-like"/>
    <property type="match status" value="1"/>
</dbReference>
<name>Q18IQ1_HALWD</name>
<comment type="subcellular location">
    <subcellularLocation>
        <location evidence="1 7">Cell membrane</location>
        <topology evidence="1 7">Multi-pass membrane protein</topology>
    </subcellularLocation>
</comment>
<dbReference type="Pfam" id="PF00528">
    <property type="entry name" value="BPD_transp_1"/>
    <property type="match status" value="1"/>
</dbReference>
<dbReference type="STRING" id="362976.HQ_1990A"/>
<feature type="transmembrane region" description="Helical" evidence="7">
    <location>
        <begin position="93"/>
        <end position="118"/>
    </location>
</feature>
<dbReference type="PROSITE" id="PS50928">
    <property type="entry name" value="ABC_TM1"/>
    <property type="match status" value="1"/>
</dbReference>
<organism evidence="9 10">
    <name type="scientific">Haloquadratum walsbyi (strain DSM 16790 / HBSQ001)</name>
    <dbReference type="NCBI Taxonomy" id="362976"/>
    <lineage>
        <taxon>Archaea</taxon>
        <taxon>Methanobacteriati</taxon>
        <taxon>Methanobacteriota</taxon>
        <taxon>Stenosarchaea group</taxon>
        <taxon>Halobacteria</taxon>
        <taxon>Halobacteriales</taxon>
        <taxon>Haloferacaceae</taxon>
        <taxon>Haloquadratum</taxon>
    </lineage>
</organism>
<feature type="transmembrane region" description="Helical" evidence="7">
    <location>
        <begin position="262"/>
        <end position="285"/>
    </location>
</feature>
<evidence type="ECO:0000313" key="9">
    <source>
        <dbReference type="EMBL" id="CAJ52118.1"/>
    </source>
</evidence>
<evidence type="ECO:0000313" key="10">
    <source>
        <dbReference type="Proteomes" id="UP000001975"/>
    </source>
</evidence>
<keyword evidence="10" id="KW-1185">Reference proteome</keyword>
<dbReference type="RefSeq" id="WP_011571259.1">
    <property type="nucleotide sequence ID" value="NC_008212.1"/>
</dbReference>
<comment type="similarity">
    <text evidence="7">Belongs to the binding-protein-dependent transport system permease family.</text>
</comment>
<feature type="transmembrane region" description="Helical" evidence="7">
    <location>
        <begin position="215"/>
        <end position="241"/>
    </location>
</feature>
<dbReference type="InterPro" id="IPR035906">
    <property type="entry name" value="MetI-like_sf"/>
</dbReference>
<evidence type="ECO:0000256" key="3">
    <source>
        <dbReference type="ARBA" id="ARBA00022475"/>
    </source>
</evidence>
<feature type="transmembrane region" description="Helical" evidence="7">
    <location>
        <begin position="33"/>
        <end position="54"/>
    </location>
</feature>
<dbReference type="EMBL" id="AM180088">
    <property type="protein sequence ID" value="CAJ52118.1"/>
    <property type="molecule type" value="Genomic_DNA"/>
</dbReference>
<dbReference type="GO" id="GO:0055085">
    <property type="term" value="P:transmembrane transport"/>
    <property type="evidence" value="ECO:0007669"/>
    <property type="project" value="InterPro"/>
</dbReference>
<keyword evidence="5 7" id="KW-1133">Transmembrane helix</keyword>
<keyword evidence="4 7" id="KW-0812">Transmembrane</keyword>
<keyword evidence="6 7" id="KW-0472">Membrane</keyword>
<dbReference type="AlphaFoldDB" id="Q18IQ1"/>
<evidence type="ECO:0000256" key="6">
    <source>
        <dbReference type="ARBA" id="ARBA00023136"/>
    </source>
</evidence>
<keyword evidence="3" id="KW-1003">Cell membrane</keyword>
<proteinExistence type="inferred from homology"/>
<sequence length="299" mass="33968">MSEYSQNKTIIERIIDYYVRNVSRDNQKRAWKWTFRFFVLATIVTIGFPTYVMLKSAFQPEVTLFSNTFHWIPPAVTLENFRELFSGTNFWTFYLNSIIAALGTMIISVTGATLAGYALTRFSFPGKKRLAQSVLFSYMFPPLLLALPMFMIWRDFGLINSFPGIILAHSARSLPFDIWLMWKFFQTVPISYEESAWVYGAGRIRAMRDVAIPMALPGIVAVSIFSFAISWSDFTLANLLLTQEGMKTLPIGMIGFIEQQAVNWGLIMTASVMMAIPAFLLVYFLQSYLLRGFSVGGLG</sequence>
<accession>Q18IQ1</accession>
<dbReference type="HOGENOM" id="CLU_016047_1_2_2"/>
<dbReference type="PANTHER" id="PTHR32243">
    <property type="entry name" value="MALTOSE TRANSPORT SYSTEM PERMEASE-RELATED"/>
    <property type="match status" value="1"/>
</dbReference>
<dbReference type="InterPro" id="IPR000515">
    <property type="entry name" value="MetI-like"/>
</dbReference>
<evidence type="ECO:0000256" key="1">
    <source>
        <dbReference type="ARBA" id="ARBA00004651"/>
    </source>
</evidence>
<reference evidence="9 10" key="1">
    <citation type="journal article" date="2006" name="BMC Genomics">
        <title>The genome of the square archaeon Haloquadratum walsbyi: life at the limits of water activity.</title>
        <authorList>
            <person name="Bolhuis H.H."/>
            <person name="Palm P.P."/>
            <person name="Wende A.W."/>
            <person name="Falb M.M."/>
            <person name="Rampp M.M."/>
            <person name="Rodriguez-Valera F.F."/>
            <person name="Pfeiffer F.F."/>
            <person name="Oesterhelt D.D."/>
        </authorList>
    </citation>
    <scope>NUCLEOTIDE SEQUENCE [LARGE SCALE GENOMIC DNA]</scope>
    <source>
        <strain evidence="10">DSM 16790 / HBSQ001</strain>
    </source>
</reference>
<dbReference type="InterPro" id="IPR050901">
    <property type="entry name" value="BP-dep_ABC_trans_perm"/>
</dbReference>
<dbReference type="KEGG" id="hwa:HQ_1990A"/>
<dbReference type="eggNOG" id="arCOG00159">
    <property type="taxonomic scope" value="Archaea"/>
</dbReference>
<feature type="transmembrane region" description="Helical" evidence="7">
    <location>
        <begin position="130"/>
        <end position="153"/>
    </location>
</feature>
<gene>
    <name evidence="9" type="ordered locus">HQ_1990A</name>
</gene>
<evidence type="ECO:0000256" key="7">
    <source>
        <dbReference type="RuleBase" id="RU363032"/>
    </source>
</evidence>
<evidence type="ECO:0000256" key="4">
    <source>
        <dbReference type="ARBA" id="ARBA00022692"/>
    </source>
</evidence>
<protein>
    <submittedName>
        <fullName evidence="9">ABC-type transport system permease protein (Probable substrate sugar)</fullName>
    </submittedName>
</protein>
<evidence type="ECO:0000259" key="8">
    <source>
        <dbReference type="PROSITE" id="PS50928"/>
    </source>
</evidence>
<feature type="domain" description="ABC transmembrane type-1" evidence="8">
    <location>
        <begin position="94"/>
        <end position="285"/>
    </location>
</feature>
<dbReference type="Gene3D" id="1.10.3720.10">
    <property type="entry name" value="MetI-like"/>
    <property type="match status" value="1"/>
</dbReference>
<dbReference type="GO" id="GO:0005886">
    <property type="term" value="C:plasma membrane"/>
    <property type="evidence" value="ECO:0007669"/>
    <property type="project" value="UniProtKB-SubCell"/>
</dbReference>
<dbReference type="GeneID" id="4194891"/>
<dbReference type="PANTHER" id="PTHR32243:SF18">
    <property type="entry name" value="INNER MEMBRANE ABC TRANSPORTER PERMEASE PROTEIN YCJP"/>
    <property type="match status" value="1"/>
</dbReference>
<evidence type="ECO:0000256" key="5">
    <source>
        <dbReference type="ARBA" id="ARBA00022989"/>
    </source>
</evidence>
<keyword evidence="2 7" id="KW-0813">Transport</keyword>
<dbReference type="Proteomes" id="UP000001975">
    <property type="component" value="Chromosome"/>
</dbReference>
<dbReference type="CDD" id="cd06261">
    <property type="entry name" value="TM_PBP2"/>
    <property type="match status" value="1"/>
</dbReference>